<accession>A0A0E9VG85</accession>
<name>A0A0E9VG85_ANGAN</name>
<evidence type="ECO:0000313" key="1">
    <source>
        <dbReference type="EMBL" id="JAH77144.1"/>
    </source>
</evidence>
<protein>
    <submittedName>
        <fullName evidence="1">Uncharacterized protein</fullName>
    </submittedName>
</protein>
<proteinExistence type="predicted"/>
<reference evidence="1" key="1">
    <citation type="submission" date="2014-11" db="EMBL/GenBank/DDBJ databases">
        <authorList>
            <person name="Amaro Gonzalez C."/>
        </authorList>
    </citation>
    <scope>NUCLEOTIDE SEQUENCE</scope>
</reference>
<dbReference type="AlphaFoldDB" id="A0A0E9VG85"/>
<organism evidence="1">
    <name type="scientific">Anguilla anguilla</name>
    <name type="common">European freshwater eel</name>
    <name type="synonym">Muraena anguilla</name>
    <dbReference type="NCBI Taxonomy" id="7936"/>
    <lineage>
        <taxon>Eukaryota</taxon>
        <taxon>Metazoa</taxon>
        <taxon>Chordata</taxon>
        <taxon>Craniata</taxon>
        <taxon>Vertebrata</taxon>
        <taxon>Euteleostomi</taxon>
        <taxon>Actinopterygii</taxon>
        <taxon>Neopterygii</taxon>
        <taxon>Teleostei</taxon>
        <taxon>Anguilliformes</taxon>
        <taxon>Anguillidae</taxon>
        <taxon>Anguilla</taxon>
    </lineage>
</organism>
<sequence length="28" mass="3141">MPYASCNITVGCLVAAWTVPFYKHMYSS</sequence>
<reference evidence="1" key="2">
    <citation type="journal article" date="2015" name="Fish Shellfish Immunol.">
        <title>Early steps in the European eel (Anguilla anguilla)-Vibrio vulnificus interaction in the gills: Role of the RtxA13 toxin.</title>
        <authorList>
            <person name="Callol A."/>
            <person name="Pajuelo D."/>
            <person name="Ebbesson L."/>
            <person name="Teles M."/>
            <person name="MacKenzie S."/>
            <person name="Amaro C."/>
        </authorList>
    </citation>
    <scope>NUCLEOTIDE SEQUENCE</scope>
</reference>
<dbReference type="EMBL" id="GBXM01031433">
    <property type="protein sequence ID" value="JAH77144.1"/>
    <property type="molecule type" value="Transcribed_RNA"/>
</dbReference>